<sequence length="290" mass="31750">MESYEALVHSGFEGKPDVRDPKTLAWLIRRNGLEMTHLSRGSHIGSVFSVAEIIAVLYASVLNVDPKEPKKPDRDRLILSKGHAGSAVYAALAETGFFPVEQLKTHYANGSILSGHVSHKGVPGVEVSTGSLGHGLGVGVGMALGAKMDGAQWRTYVVLGDGECDEGSVWEAALQAAQYKLDRLIAVIDYNHMQSLATVDETLRLEPFEQKWKDFGWNALSVNGHDTEALQKAFDWAKENAGSRKPSVILAHTVKGKGVSFMENDILWHYRTPQGEEYDAALKELEAQRP</sequence>
<organism evidence="1 2">
    <name type="scientific">Aristaeella lactis</name>
    <dbReference type="NCBI Taxonomy" id="3046383"/>
    <lineage>
        <taxon>Bacteria</taxon>
        <taxon>Bacillati</taxon>
        <taxon>Bacillota</taxon>
        <taxon>Clostridia</taxon>
        <taxon>Eubacteriales</taxon>
        <taxon>Aristaeellaceae</taxon>
        <taxon>Aristaeella</taxon>
    </lineage>
</organism>
<protein>
    <submittedName>
        <fullName evidence="1">Transketolase</fullName>
    </submittedName>
</protein>
<dbReference type="EMBL" id="FWXZ01000002">
    <property type="protein sequence ID" value="SMC51259.1"/>
    <property type="molecule type" value="Genomic_DNA"/>
</dbReference>
<evidence type="ECO:0000313" key="1">
    <source>
        <dbReference type="EMBL" id="SMC51259.1"/>
    </source>
</evidence>
<evidence type="ECO:0000313" key="2">
    <source>
        <dbReference type="Proteomes" id="UP000192328"/>
    </source>
</evidence>
<dbReference type="Proteomes" id="UP000192328">
    <property type="component" value="Unassembled WGS sequence"/>
</dbReference>
<proteinExistence type="predicted"/>
<reference evidence="1" key="1">
    <citation type="submission" date="2017-04" db="EMBL/GenBank/DDBJ databases">
        <authorList>
            <person name="Varghese N."/>
            <person name="Submissions S."/>
        </authorList>
    </citation>
    <scope>NUCLEOTIDE SEQUENCE</scope>
    <source>
        <strain evidence="1">WTE2008</strain>
    </source>
</reference>
<keyword evidence="2" id="KW-1185">Reference proteome</keyword>
<comment type="caution">
    <text evidence="1">The sequence shown here is derived from an EMBL/GenBank/DDBJ whole genome shotgun (WGS) entry which is preliminary data.</text>
</comment>
<gene>
    <name evidence="1" type="ORF">SAMN06297397_1149</name>
</gene>
<name>A0AC61PJZ3_9FIRM</name>
<accession>A0AC61PJZ3</accession>